<sequence>MLIISFGLVVSEVGSTLPHKDPHGQWPLGPGCQCGVTARCMGMNRTHAVQELYLRTNSCD</sequence>
<dbReference type="EMBL" id="JBJQND010000001">
    <property type="protein sequence ID" value="KAL3889352.1"/>
    <property type="molecule type" value="Genomic_DNA"/>
</dbReference>
<gene>
    <name evidence="1" type="ORF">ACJMK2_001696</name>
</gene>
<evidence type="ECO:0000313" key="2">
    <source>
        <dbReference type="Proteomes" id="UP001634394"/>
    </source>
</evidence>
<accession>A0ABD3XSZ7</accession>
<name>A0ABD3XSZ7_SINWO</name>
<protein>
    <submittedName>
        <fullName evidence="1">Uncharacterized protein</fullName>
    </submittedName>
</protein>
<proteinExistence type="predicted"/>
<dbReference type="AlphaFoldDB" id="A0ABD3XSZ7"/>
<dbReference type="Proteomes" id="UP001634394">
    <property type="component" value="Unassembled WGS sequence"/>
</dbReference>
<keyword evidence="2" id="KW-1185">Reference proteome</keyword>
<evidence type="ECO:0000313" key="1">
    <source>
        <dbReference type="EMBL" id="KAL3889352.1"/>
    </source>
</evidence>
<comment type="caution">
    <text evidence="1">The sequence shown here is derived from an EMBL/GenBank/DDBJ whole genome shotgun (WGS) entry which is preliminary data.</text>
</comment>
<reference evidence="1 2" key="1">
    <citation type="submission" date="2024-11" db="EMBL/GenBank/DDBJ databases">
        <title>Chromosome-level genome assembly of the freshwater bivalve Anodonta woodiana.</title>
        <authorList>
            <person name="Chen X."/>
        </authorList>
    </citation>
    <scope>NUCLEOTIDE SEQUENCE [LARGE SCALE GENOMIC DNA]</scope>
    <source>
        <strain evidence="1">MN2024</strain>
        <tissue evidence="1">Gills</tissue>
    </source>
</reference>
<feature type="non-terminal residue" evidence="1">
    <location>
        <position position="60"/>
    </location>
</feature>
<organism evidence="1 2">
    <name type="scientific">Sinanodonta woodiana</name>
    <name type="common">Chinese pond mussel</name>
    <name type="synonym">Anodonta woodiana</name>
    <dbReference type="NCBI Taxonomy" id="1069815"/>
    <lineage>
        <taxon>Eukaryota</taxon>
        <taxon>Metazoa</taxon>
        <taxon>Spiralia</taxon>
        <taxon>Lophotrochozoa</taxon>
        <taxon>Mollusca</taxon>
        <taxon>Bivalvia</taxon>
        <taxon>Autobranchia</taxon>
        <taxon>Heteroconchia</taxon>
        <taxon>Palaeoheterodonta</taxon>
        <taxon>Unionida</taxon>
        <taxon>Unionoidea</taxon>
        <taxon>Unionidae</taxon>
        <taxon>Unioninae</taxon>
        <taxon>Sinanodonta</taxon>
    </lineage>
</organism>